<name>A0AAD7J1C3_9AGAR</name>
<proteinExistence type="predicted"/>
<sequence>MTKKRGNTCDFHGQRAEYLTAFYPTYSDTSKRGKTREIWTKFFLGYWAKFPWRLPLNQDPDPLDTTDYSALPRDVEEEMSKERTIAAMEKKIKGWFSRQGKSAGIKSNPWATWLARFRTPAGSPPKRLADYQFYMVIPEIKEKVSAEYEK</sequence>
<dbReference type="EMBL" id="JARJLG010000065">
    <property type="protein sequence ID" value="KAJ7755033.1"/>
    <property type="molecule type" value="Genomic_DNA"/>
</dbReference>
<evidence type="ECO:0000313" key="2">
    <source>
        <dbReference type="Proteomes" id="UP001215280"/>
    </source>
</evidence>
<dbReference type="AlphaFoldDB" id="A0AAD7J1C3"/>
<organism evidence="1 2">
    <name type="scientific">Mycena maculata</name>
    <dbReference type="NCBI Taxonomy" id="230809"/>
    <lineage>
        <taxon>Eukaryota</taxon>
        <taxon>Fungi</taxon>
        <taxon>Dikarya</taxon>
        <taxon>Basidiomycota</taxon>
        <taxon>Agaricomycotina</taxon>
        <taxon>Agaricomycetes</taxon>
        <taxon>Agaricomycetidae</taxon>
        <taxon>Agaricales</taxon>
        <taxon>Marasmiineae</taxon>
        <taxon>Mycenaceae</taxon>
        <taxon>Mycena</taxon>
    </lineage>
</organism>
<keyword evidence="2" id="KW-1185">Reference proteome</keyword>
<gene>
    <name evidence="1" type="ORF">DFH07DRAFT_959600</name>
</gene>
<dbReference type="Proteomes" id="UP001215280">
    <property type="component" value="Unassembled WGS sequence"/>
</dbReference>
<reference evidence="1" key="1">
    <citation type="submission" date="2023-03" db="EMBL/GenBank/DDBJ databases">
        <title>Massive genome expansion in bonnet fungi (Mycena s.s.) driven by repeated elements and novel gene families across ecological guilds.</title>
        <authorList>
            <consortium name="Lawrence Berkeley National Laboratory"/>
            <person name="Harder C.B."/>
            <person name="Miyauchi S."/>
            <person name="Viragh M."/>
            <person name="Kuo A."/>
            <person name="Thoen E."/>
            <person name="Andreopoulos B."/>
            <person name="Lu D."/>
            <person name="Skrede I."/>
            <person name="Drula E."/>
            <person name="Henrissat B."/>
            <person name="Morin E."/>
            <person name="Kohler A."/>
            <person name="Barry K."/>
            <person name="LaButti K."/>
            <person name="Morin E."/>
            <person name="Salamov A."/>
            <person name="Lipzen A."/>
            <person name="Mereny Z."/>
            <person name="Hegedus B."/>
            <person name="Baldrian P."/>
            <person name="Stursova M."/>
            <person name="Weitz H."/>
            <person name="Taylor A."/>
            <person name="Grigoriev I.V."/>
            <person name="Nagy L.G."/>
            <person name="Martin F."/>
            <person name="Kauserud H."/>
        </authorList>
    </citation>
    <scope>NUCLEOTIDE SEQUENCE</scope>
    <source>
        <strain evidence="1">CBHHK188m</strain>
    </source>
</reference>
<accession>A0AAD7J1C3</accession>
<evidence type="ECO:0000313" key="1">
    <source>
        <dbReference type="EMBL" id="KAJ7755033.1"/>
    </source>
</evidence>
<comment type="caution">
    <text evidence="1">The sequence shown here is derived from an EMBL/GenBank/DDBJ whole genome shotgun (WGS) entry which is preliminary data.</text>
</comment>
<protein>
    <submittedName>
        <fullName evidence="1">Uncharacterized protein</fullName>
    </submittedName>
</protein>